<comment type="caution">
    <text evidence="1">The sequence shown here is derived from an EMBL/GenBank/DDBJ whole genome shotgun (WGS) entry which is preliminary data.</text>
</comment>
<organism evidence="1 2">
    <name type="scientific">Actinomadura harenae</name>
    <dbReference type="NCBI Taxonomy" id="2483351"/>
    <lineage>
        <taxon>Bacteria</taxon>
        <taxon>Bacillati</taxon>
        <taxon>Actinomycetota</taxon>
        <taxon>Actinomycetes</taxon>
        <taxon>Streptosporangiales</taxon>
        <taxon>Thermomonosporaceae</taxon>
        <taxon>Actinomadura</taxon>
    </lineage>
</organism>
<sequence>MNIEAESQPHDDDGRDQELEALYGQLIEKHWKRLVGLCQAEGVYGAAADDIVADAFAELHARRHMVRRKAGYLSAIVLGHAHITTTEIYTEPTVEEVVPQILAHHARQAAQAAVPPAPAPGYRPEVLQTLFGAVPLGGEPS</sequence>
<dbReference type="EMBL" id="RFFG01000179">
    <property type="protein sequence ID" value="RMI33780.1"/>
    <property type="molecule type" value="Genomic_DNA"/>
</dbReference>
<evidence type="ECO:0000313" key="2">
    <source>
        <dbReference type="Proteomes" id="UP000282674"/>
    </source>
</evidence>
<dbReference type="OrthoDB" id="3608473at2"/>
<reference evidence="1 2" key="1">
    <citation type="submission" date="2018-10" db="EMBL/GenBank/DDBJ databases">
        <title>Isolation from soil.</title>
        <authorList>
            <person name="Hu J."/>
        </authorList>
    </citation>
    <scope>NUCLEOTIDE SEQUENCE [LARGE SCALE GENOMIC DNA]</scope>
    <source>
        <strain evidence="1 2">NEAU-Ht49</strain>
    </source>
</reference>
<evidence type="ECO:0000313" key="1">
    <source>
        <dbReference type="EMBL" id="RMI33780.1"/>
    </source>
</evidence>
<dbReference type="AlphaFoldDB" id="A0A3M2LAP8"/>
<protein>
    <submittedName>
        <fullName evidence="1">Uncharacterized protein</fullName>
    </submittedName>
</protein>
<gene>
    <name evidence="1" type="ORF">EBO15_41410</name>
</gene>
<keyword evidence="2" id="KW-1185">Reference proteome</keyword>
<accession>A0A3M2LAP8</accession>
<proteinExistence type="predicted"/>
<name>A0A3M2LAP8_9ACTN</name>
<dbReference type="Proteomes" id="UP000282674">
    <property type="component" value="Unassembled WGS sequence"/>
</dbReference>
<dbReference type="RefSeq" id="WP_122199914.1">
    <property type="nucleotide sequence ID" value="NZ_JBHSKC010000058.1"/>
</dbReference>